<dbReference type="RefSeq" id="WP_068569271.1">
    <property type="nucleotide sequence ID" value="NZ_LSRE01000044.1"/>
</dbReference>
<protein>
    <recommendedName>
        <fullName evidence="2">protein-tyrosine-phosphatase</fullName>
        <ecNumber evidence="2">3.1.3.48</ecNumber>
    </recommendedName>
</protein>
<dbReference type="PRINTS" id="PR00719">
    <property type="entry name" value="LMWPTPASE"/>
</dbReference>
<keyword evidence="10" id="KW-1185">Reference proteome</keyword>
<dbReference type="PANTHER" id="PTHR11717">
    <property type="entry name" value="LOW MOLECULAR WEIGHT PROTEIN TYROSINE PHOSPHATASE"/>
    <property type="match status" value="1"/>
</dbReference>
<dbReference type="EMBL" id="LSRF01000001">
    <property type="protein sequence ID" value="KXP14659.1"/>
    <property type="molecule type" value="Genomic_DNA"/>
</dbReference>
<reference evidence="9" key="1">
    <citation type="submission" date="2016-02" db="EMBL/GenBank/DDBJ databases">
        <authorList>
            <person name="Wen L."/>
            <person name="He K."/>
            <person name="Yang H."/>
        </authorList>
    </citation>
    <scope>NUCLEOTIDE SEQUENCE [LARGE SCALE GENOMIC DNA]</scope>
    <source>
        <strain evidence="9">JCM 15929</strain>
    </source>
</reference>
<evidence type="ECO:0000313" key="9">
    <source>
        <dbReference type="Proteomes" id="UP000070258"/>
    </source>
</evidence>
<dbReference type="Pfam" id="PF01451">
    <property type="entry name" value="LMWPc"/>
    <property type="match status" value="1"/>
</dbReference>
<evidence type="ECO:0000256" key="5">
    <source>
        <dbReference type="PIRSR" id="PIRSR617867-1"/>
    </source>
</evidence>
<feature type="active site" description="Nucleophile" evidence="5">
    <location>
        <position position="11"/>
    </location>
</feature>
<dbReference type="InterPro" id="IPR023485">
    <property type="entry name" value="Ptyr_pPase"/>
</dbReference>
<dbReference type="GO" id="GO:0004725">
    <property type="term" value="F:protein tyrosine phosphatase activity"/>
    <property type="evidence" value="ECO:0007669"/>
    <property type="project" value="UniProtKB-EC"/>
</dbReference>
<feature type="active site" evidence="5">
    <location>
        <position position="17"/>
    </location>
</feature>
<dbReference type="Gene3D" id="3.40.50.2300">
    <property type="match status" value="1"/>
</dbReference>
<dbReference type="OrthoDB" id="9784339at2"/>
<dbReference type="PANTHER" id="PTHR11717:SF7">
    <property type="entry name" value="LOW MOLECULAR WEIGHT PHOSPHOTYROSINE PROTEIN PHOSPHATASE"/>
    <property type="match status" value="1"/>
</dbReference>
<dbReference type="Proteomes" id="UP000070409">
    <property type="component" value="Unassembled WGS sequence"/>
</dbReference>
<dbReference type="InterPro" id="IPR017867">
    <property type="entry name" value="Tyr_phospatase_low_mol_wt"/>
</dbReference>
<reference evidence="8" key="3">
    <citation type="submission" date="2016-02" db="EMBL/GenBank/DDBJ databases">
        <authorList>
            <person name="Teng J.L."/>
            <person name="Yang Y."/>
            <person name="Huang Y."/>
            <person name="Guo F."/>
            <person name="Wei W."/>
            <person name="Chen J.H."/>
            <person name="Wong S.Y."/>
            <person name="Lau S.K."/>
            <person name="Woo P.C."/>
        </authorList>
    </citation>
    <scope>NUCLEOTIDE SEQUENCE</scope>
    <source>
        <strain evidence="8">JCM 15929</strain>
    </source>
</reference>
<keyword evidence="3" id="KW-0378">Hydrolase</keyword>
<evidence type="ECO:0000256" key="3">
    <source>
        <dbReference type="ARBA" id="ARBA00022801"/>
    </source>
</evidence>
<feature type="domain" description="Phosphotyrosine protein phosphatase I" evidence="6">
    <location>
        <begin position="5"/>
        <end position="150"/>
    </location>
</feature>
<feature type="active site" description="Proton donor" evidence="5">
    <location>
        <position position="124"/>
    </location>
</feature>
<keyword evidence="4" id="KW-0904">Protein phosphatase</keyword>
<evidence type="ECO:0000313" key="7">
    <source>
        <dbReference type="EMBL" id="KXO91145.1"/>
    </source>
</evidence>
<evidence type="ECO:0000313" key="8">
    <source>
        <dbReference type="EMBL" id="KXP14659.1"/>
    </source>
</evidence>
<dbReference type="CDD" id="cd16343">
    <property type="entry name" value="LMWPTP"/>
    <property type="match status" value="1"/>
</dbReference>
<dbReference type="EMBL" id="LSRE01000044">
    <property type="protein sequence ID" value="KXO91145.1"/>
    <property type="molecule type" value="Genomic_DNA"/>
</dbReference>
<gene>
    <name evidence="8" type="ORF">AXK60_01855</name>
    <name evidence="7" type="ORF">AXK61_06125</name>
</gene>
<dbReference type="Proteomes" id="UP000070258">
    <property type="component" value="Unassembled WGS sequence"/>
</dbReference>
<comment type="similarity">
    <text evidence="1">Belongs to the low molecular weight phosphotyrosine protein phosphatase family.</text>
</comment>
<comment type="caution">
    <text evidence="8">The sequence shown here is derived from an EMBL/GenBank/DDBJ whole genome shotgun (WGS) entry which is preliminary data.</text>
</comment>
<evidence type="ECO:0000313" key="10">
    <source>
        <dbReference type="Proteomes" id="UP000070409"/>
    </source>
</evidence>
<dbReference type="EC" id="3.1.3.48" evidence="2"/>
<dbReference type="AlphaFoldDB" id="A0A138AW77"/>
<accession>A0A138AW77</accession>
<evidence type="ECO:0000256" key="2">
    <source>
        <dbReference type="ARBA" id="ARBA00013064"/>
    </source>
</evidence>
<sequence>MSTPLHVTFVCTGNICRSPIARIVYEQAVADAGLAAAVRVTSAGTEGWHEGSPADARAQDVLAEAGYPTAHRAAEITDDHLGADLVVALHRSHVAPLRGLGVPDERLRLLRSFDPDASHESVPDPFYGDHDDFRTTLAQVEASMPGMIEWTRERLA</sequence>
<proteinExistence type="inferred from homology"/>
<dbReference type="InterPro" id="IPR050438">
    <property type="entry name" value="LMW_PTPase"/>
</dbReference>
<reference evidence="7 10" key="2">
    <citation type="submission" date="2016-02" db="EMBL/GenBank/DDBJ databases">
        <authorList>
            <person name="Teng J.L."/>
            <person name="Tang Y."/>
            <person name="Huang Y."/>
            <person name="Guo F."/>
            <person name="Wei W."/>
            <person name="Chen J.H."/>
            <person name="Wong S.Y."/>
            <person name="Lau S.K."/>
            <person name="Woo P.C."/>
        </authorList>
    </citation>
    <scope>NUCLEOTIDE SEQUENCE [LARGE SCALE GENOMIC DNA]</scope>
    <source>
        <strain evidence="7 10">JCM 13375</strain>
    </source>
</reference>
<organism evidence="8 9">
    <name type="scientific">Tsukamurella pseudospumae</name>
    <dbReference type="NCBI Taxonomy" id="239498"/>
    <lineage>
        <taxon>Bacteria</taxon>
        <taxon>Bacillati</taxon>
        <taxon>Actinomycetota</taxon>
        <taxon>Actinomycetes</taxon>
        <taxon>Mycobacteriales</taxon>
        <taxon>Tsukamurellaceae</taxon>
        <taxon>Tsukamurella</taxon>
    </lineage>
</organism>
<name>A0A138AW77_9ACTN</name>
<evidence type="ECO:0000259" key="6">
    <source>
        <dbReference type="SMART" id="SM00226"/>
    </source>
</evidence>
<dbReference type="STRING" id="239498.AXK60_01855"/>
<dbReference type="SMART" id="SM00226">
    <property type="entry name" value="LMWPc"/>
    <property type="match status" value="1"/>
</dbReference>
<evidence type="ECO:0000256" key="4">
    <source>
        <dbReference type="ARBA" id="ARBA00022912"/>
    </source>
</evidence>
<dbReference type="InterPro" id="IPR036196">
    <property type="entry name" value="Ptyr_pPase_sf"/>
</dbReference>
<dbReference type="SUPFAM" id="SSF52788">
    <property type="entry name" value="Phosphotyrosine protein phosphatases I"/>
    <property type="match status" value="1"/>
</dbReference>
<evidence type="ECO:0000256" key="1">
    <source>
        <dbReference type="ARBA" id="ARBA00011063"/>
    </source>
</evidence>